<dbReference type="PROSITE" id="PS51522">
    <property type="entry name" value="ZF_NANOS"/>
    <property type="match status" value="1"/>
</dbReference>
<keyword evidence="3" id="KW-1185">Reference proteome</keyword>
<accession>A0A4P2VTJ1</accession>
<dbReference type="InterPro" id="IPR024161">
    <property type="entry name" value="Znf_nanos-typ"/>
</dbReference>
<gene>
    <name evidence="2" type="ORF">JCM31447_11470</name>
</gene>
<dbReference type="RefSeq" id="WP_172603794.1">
    <property type="nucleotide sequence ID" value="NZ_AP019368.1"/>
</dbReference>
<dbReference type="AlphaFoldDB" id="A0A4P2VTJ1"/>
<dbReference type="EMBL" id="AP019368">
    <property type="protein sequence ID" value="BBH52705.1"/>
    <property type="molecule type" value="Genomic_DNA"/>
</dbReference>
<protein>
    <recommendedName>
        <fullName evidence="1">Nanos-type domain-containing protein</fullName>
    </recommendedName>
</protein>
<proteinExistence type="predicted"/>
<evidence type="ECO:0000313" key="3">
    <source>
        <dbReference type="Proteomes" id="UP000291236"/>
    </source>
</evidence>
<feature type="domain" description="Nanos-type" evidence="1">
    <location>
        <begin position="23"/>
        <end position="52"/>
    </location>
</feature>
<sequence>MNMNPKKERISSEKYTRDGAKYVCTRCKKKYFSKDEVEKCYDGHPVKKEETV</sequence>
<reference evidence="2 3" key="1">
    <citation type="submission" date="2018-12" db="EMBL/GenBank/DDBJ databases">
        <title>Rubrispira sanarue gen. nov., sp., nov., a member of the order Silvanigrellales, isolated from a brackish lake in Hamamatsu Japan.</title>
        <authorList>
            <person name="Maejima Y."/>
            <person name="Iino T."/>
            <person name="Muraguchi Y."/>
            <person name="Fukuda K."/>
            <person name="Nojiri H."/>
            <person name="Ohkuma M."/>
            <person name="Moriuchi R."/>
            <person name="Dohra H."/>
            <person name="Kimbara K."/>
            <person name="Shintani M."/>
        </authorList>
    </citation>
    <scope>NUCLEOTIDE SEQUENCE [LARGE SCALE GENOMIC DNA]</scope>
    <source>
        <strain evidence="2 3">RF1110005</strain>
    </source>
</reference>
<dbReference type="KEGG" id="sbf:JCM31447_11470"/>
<dbReference type="Proteomes" id="UP000291236">
    <property type="component" value="Chromosome"/>
</dbReference>
<name>A0A4P2VTJ1_FLUSA</name>
<evidence type="ECO:0000259" key="1">
    <source>
        <dbReference type="PROSITE" id="PS51522"/>
    </source>
</evidence>
<evidence type="ECO:0000313" key="2">
    <source>
        <dbReference type="EMBL" id="BBH52705.1"/>
    </source>
</evidence>
<organism evidence="2 3">
    <name type="scientific">Fluviispira sanaruensis</name>
    <dbReference type="NCBI Taxonomy" id="2493639"/>
    <lineage>
        <taxon>Bacteria</taxon>
        <taxon>Pseudomonadati</taxon>
        <taxon>Bdellovibrionota</taxon>
        <taxon>Oligoflexia</taxon>
        <taxon>Silvanigrellales</taxon>
        <taxon>Silvanigrellaceae</taxon>
        <taxon>Fluviispira</taxon>
    </lineage>
</organism>